<evidence type="ECO:0008006" key="3">
    <source>
        <dbReference type="Google" id="ProtNLM"/>
    </source>
</evidence>
<accession>C8W3A7</accession>
<organism evidence="1 2">
    <name type="scientific">Desulfofarcimen acetoxidans (strain ATCC 49208 / DSM 771 / KCTC 5769 / VKM B-1644 / 5575)</name>
    <name type="common">Desulfotomaculum acetoxidans</name>
    <dbReference type="NCBI Taxonomy" id="485916"/>
    <lineage>
        <taxon>Bacteria</taxon>
        <taxon>Bacillati</taxon>
        <taxon>Bacillota</taxon>
        <taxon>Clostridia</taxon>
        <taxon>Eubacteriales</taxon>
        <taxon>Peptococcaceae</taxon>
        <taxon>Desulfofarcimen</taxon>
    </lineage>
</organism>
<reference evidence="1 2" key="1">
    <citation type="journal article" date="2009" name="Stand. Genomic Sci.">
        <title>Complete genome sequence of Desulfotomaculum acetoxidans type strain (5575).</title>
        <authorList>
            <person name="Spring S."/>
            <person name="Lapidus A."/>
            <person name="Schroder M."/>
            <person name="Gleim D."/>
            <person name="Sims D."/>
            <person name="Meincke L."/>
            <person name="Glavina Del Rio T."/>
            <person name="Tice H."/>
            <person name="Copeland A."/>
            <person name="Cheng J.F."/>
            <person name="Lucas S."/>
            <person name="Chen F."/>
            <person name="Nolan M."/>
            <person name="Bruce D."/>
            <person name="Goodwin L."/>
            <person name="Pitluck S."/>
            <person name="Ivanova N."/>
            <person name="Mavromatis K."/>
            <person name="Mikhailova N."/>
            <person name="Pati A."/>
            <person name="Chen A."/>
            <person name="Palaniappan K."/>
            <person name="Land M."/>
            <person name="Hauser L."/>
            <person name="Chang Y.J."/>
            <person name="Jeffries C.D."/>
            <person name="Chain P."/>
            <person name="Saunders E."/>
            <person name="Brettin T."/>
            <person name="Detter J.C."/>
            <person name="Goker M."/>
            <person name="Bristow J."/>
            <person name="Eisen J.A."/>
            <person name="Markowitz V."/>
            <person name="Hugenholtz P."/>
            <person name="Kyrpides N.C."/>
            <person name="Klenk H.P."/>
            <person name="Han C."/>
        </authorList>
    </citation>
    <scope>NUCLEOTIDE SEQUENCE [LARGE SCALE GENOMIC DNA]</scope>
    <source>
        <strain evidence="2">ATCC 49208 / DSM 771 / VKM B-1644</strain>
    </source>
</reference>
<sequence>MLPVDKLYMLINQAETENYFKQLQEIYNKLPDTSCEQCGTCCTVPQPAFLMEYLNIYRFLKNNLQEQLPEILKKAARYYFLELGDINIKCPFLDEENKCAIYPVRPYNCRTFGVLPEKDTVFGTEGQMAALAQKFRSEHDIRLPEEIVNFKLSPCYKVELLNNKKVTRQKLGEYLAEVSKFDGLLLPPEIVEKNLTFIPAAVHLAHTVLSEGARVRKMKVLKEYIDTGKSEALDKYIDDAASFNL</sequence>
<dbReference type="STRING" id="485916.Dtox_0985"/>
<dbReference type="InterPro" id="IPR005358">
    <property type="entry name" value="Puta_zinc/iron-chelating_dom"/>
</dbReference>
<dbReference type="KEGG" id="dae:Dtox_0985"/>
<evidence type="ECO:0000313" key="1">
    <source>
        <dbReference type="EMBL" id="ACV61874.1"/>
    </source>
</evidence>
<dbReference type="EMBL" id="CP001720">
    <property type="protein sequence ID" value="ACV61874.1"/>
    <property type="molecule type" value="Genomic_DNA"/>
</dbReference>
<protein>
    <recommendedName>
        <fullName evidence="3">YkgJ family cysteine cluster protein</fullName>
    </recommendedName>
</protein>
<name>C8W3A7_DESAS</name>
<dbReference type="AlphaFoldDB" id="C8W3A7"/>
<dbReference type="HOGENOM" id="CLU_099368_0_0_9"/>
<dbReference type="OrthoDB" id="9810361at2"/>
<dbReference type="PANTHER" id="PTHR35866">
    <property type="entry name" value="PUTATIVE-RELATED"/>
    <property type="match status" value="1"/>
</dbReference>
<dbReference type="Pfam" id="PF03692">
    <property type="entry name" value="CxxCxxCC"/>
    <property type="match status" value="1"/>
</dbReference>
<keyword evidence="2" id="KW-1185">Reference proteome</keyword>
<evidence type="ECO:0000313" key="2">
    <source>
        <dbReference type="Proteomes" id="UP000002217"/>
    </source>
</evidence>
<dbReference type="Proteomes" id="UP000002217">
    <property type="component" value="Chromosome"/>
</dbReference>
<proteinExistence type="predicted"/>
<dbReference type="eggNOG" id="COG0727">
    <property type="taxonomic scope" value="Bacteria"/>
</dbReference>
<dbReference type="RefSeq" id="WP_015756589.1">
    <property type="nucleotide sequence ID" value="NC_013216.1"/>
</dbReference>
<dbReference type="PANTHER" id="PTHR35866:SF1">
    <property type="entry name" value="YKGJ FAMILY CYSTEINE CLUSTER PROTEIN"/>
    <property type="match status" value="1"/>
</dbReference>
<gene>
    <name evidence="1" type="ordered locus">Dtox_0985</name>
</gene>